<dbReference type="Proteomes" id="UP000727407">
    <property type="component" value="Unassembled WGS sequence"/>
</dbReference>
<dbReference type="PANTHER" id="PTHR46333">
    <property type="entry name" value="CYTOKINESIS PROTEIN 3"/>
    <property type="match status" value="1"/>
</dbReference>
<dbReference type="InterPro" id="IPR038765">
    <property type="entry name" value="Papain-like_cys_pep_sf"/>
</dbReference>
<evidence type="ECO:0000313" key="2">
    <source>
        <dbReference type="EMBL" id="KAF5897592.1"/>
    </source>
</evidence>
<feature type="non-terminal residue" evidence="2">
    <location>
        <position position="1"/>
    </location>
</feature>
<feature type="non-terminal residue" evidence="2">
    <location>
        <position position="170"/>
    </location>
</feature>
<dbReference type="PANTHER" id="PTHR46333:SF4">
    <property type="entry name" value="TRANSGLUTAMINASE-LIKE DOMAIN-CONTAINING PROTEIN"/>
    <property type="match status" value="1"/>
</dbReference>
<dbReference type="Gene3D" id="3.10.620.30">
    <property type="match status" value="1"/>
</dbReference>
<dbReference type="GO" id="GO:0005737">
    <property type="term" value="C:cytoplasm"/>
    <property type="evidence" value="ECO:0007669"/>
    <property type="project" value="TreeGrafter"/>
</dbReference>
<protein>
    <submittedName>
        <fullName evidence="2">Kyphoscoliosis peptidase-like</fullName>
    </submittedName>
</protein>
<comment type="caution">
    <text evidence="2">The sequence shown here is derived from an EMBL/GenBank/DDBJ whole genome shotgun (WGS) entry which is preliminary data.</text>
</comment>
<dbReference type="SMART" id="SM00460">
    <property type="entry name" value="TGc"/>
    <property type="match status" value="1"/>
</dbReference>
<evidence type="ECO:0000259" key="1">
    <source>
        <dbReference type="SMART" id="SM00460"/>
    </source>
</evidence>
<feature type="domain" description="Transglutaminase-like" evidence="1">
    <location>
        <begin position="19"/>
        <end position="92"/>
    </location>
</feature>
<dbReference type="SUPFAM" id="SSF54001">
    <property type="entry name" value="Cysteine proteinases"/>
    <property type="match status" value="1"/>
</dbReference>
<sequence>YDLSGYLGLTEKVCSPERVIETGHAVCGGSSSVCLQLCREVGIEIECREVGGYGKGKDVGYKLDQSCQNIKPNHMWNAVRLEDHWYLLDACWGAGIVEMDNKSYIKRYNEFYFLTDPKDFVNSNRPEKEKWQLLDKPIKLEEFKKSVLKTSEFYKLGLTLIHPKQYLLVT</sequence>
<evidence type="ECO:0000313" key="3">
    <source>
        <dbReference type="Proteomes" id="UP000727407"/>
    </source>
</evidence>
<accession>A0A8J4ULC1</accession>
<dbReference type="OrthoDB" id="6129702at2759"/>
<reference evidence="2" key="1">
    <citation type="submission" date="2020-07" db="EMBL/GenBank/DDBJ databases">
        <title>Clarias magur genome sequencing, assembly and annotation.</title>
        <authorList>
            <person name="Kushwaha B."/>
            <person name="Kumar R."/>
            <person name="Das P."/>
            <person name="Joshi C.G."/>
            <person name="Kumar D."/>
            <person name="Nagpure N.S."/>
            <person name="Pandey M."/>
            <person name="Agarwal S."/>
            <person name="Srivastava S."/>
            <person name="Singh M."/>
            <person name="Sahoo L."/>
            <person name="Jayasankar P."/>
            <person name="Meher P.K."/>
            <person name="Koringa P.G."/>
            <person name="Iquebal M.A."/>
            <person name="Das S.P."/>
            <person name="Bit A."/>
            <person name="Patnaik S."/>
            <person name="Patel N."/>
            <person name="Shah T.M."/>
            <person name="Hinsu A."/>
            <person name="Jena J.K."/>
        </authorList>
    </citation>
    <scope>NUCLEOTIDE SEQUENCE</scope>
    <source>
        <strain evidence="2">CIFAMagur01</strain>
        <tissue evidence="2">Testis</tissue>
    </source>
</reference>
<gene>
    <name evidence="2" type="ORF">DAT39_012695</name>
</gene>
<dbReference type="AlphaFoldDB" id="A0A8J4ULC1"/>
<dbReference type="InterPro" id="IPR052557">
    <property type="entry name" value="CAP/Cytokinesis_protein"/>
</dbReference>
<organism evidence="2 3">
    <name type="scientific">Clarias magur</name>
    <name type="common">Asian catfish</name>
    <name type="synonym">Macropteronotus magur</name>
    <dbReference type="NCBI Taxonomy" id="1594786"/>
    <lineage>
        <taxon>Eukaryota</taxon>
        <taxon>Metazoa</taxon>
        <taxon>Chordata</taxon>
        <taxon>Craniata</taxon>
        <taxon>Vertebrata</taxon>
        <taxon>Euteleostomi</taxon>
        <taxon>Actinopterygii</taxon>
        <taxon>Neopterygii</taxon>
        <taxon>Teleostei</taxon>
        <taxon>Ostariophysi</taxon>
        <taxon>Siluriformes</taxon>
        <taxon>Clariidae</taxon>
        <taxon>Clarias</taxon>
    </lineage>
</organism>
<dbReference type="EMBL" id="QNUK01000230">
    <property type="protein sequence ID" value="KAF5897592.1"/>
    <property type="molecule type" value="Genomic_DNA"/>
</dbReference>
<dbReference type="Pfam" id="PF01841">
    <property type="entry name" value="Transglut_core"/>
    <property type="match status" value="1"/>
</dbReference>
<keyword evidence="3" id="KW-1185">Reference proteome</keyword>
<name>A0A8J4ULC1_CLAMG</name>
<proteinExistence type="predicted"/>
<dbReference type="InterPro" id="IPR002931">
    <property type="entry name" value="Transglutaminase-like"/>
</dbReference>